<name>A0A164ZGD7_DAUCS</name>
<dbReference type="AlphaFoldDB" id="A0A164ZGD7"/>
<dbReference type="SUPFAM" id="SSF53474">
    <property type="entry name" value="alpha/beta-Hydrolases"/>
    <property type="match status" value="1"/>
</dbReference>
<dbReference type="GO" id="GO:0016787">
    <property type="term" value="F:hydrolase activity"/>
    <property type="evidence" value="ECO:0007669"/>
    <property type="project" value="InterPro"/>
</dbReference>
<protein>
    <recommendedName>
        <fullName evidence="2">Alpha/beta hydrolase fold-3 domain-containing protein</fullName>
    </recommendedName>
</protein>
<dbReference type="Gramene" id="KZM95888">
    <property type="protein sequence ID" value="KZM95888"/>
    <property type="gene ID" value="DCAR_019130"/>
</dbReference>
<dbReference type="OMA" id="WAHSHAS"/>
<accession>A0A164ZGD7</accession>
<dbReference type="InterPro" id="IPR029058">
    <property type="entry name" value="AB_hydrolase_fold"/>
</dbReference>
<dbReference type="InterPro" id="IPR050466">
    <property type="entry name" value="Carboxylest/Gibb_receptor"/>
</dbReference>
<dbReference type="Pfam" id="PF07859">
    <property type="entry name" value="Abhydrolase_3"/>
    <property type="match status" value="1"/>
</dbReference>
<feature type="domain" description="Alpha/beta hydrolase fold-3" evidence="2">
    <location>
        <begin position="90"/>
        <end position="321"/>
    </location>
</feature>
<dbReference type="InterPro" id="IPR013094">
    <property type="entry name" value="AB_hydrolase_3"/>
</dbReference>
<dbReference type="PANTHER" id="PTHR23024:SF24">
    <property type="entry name" value="ALPHA_BETA HYDROLASE FOLD-3 DOMAIN-CONTAINING PROTEIN"/>
    <property type="match status" value="1"/>
</dbReference>
<evidence type="ECO:0000256" key="1">
    <source>
        <dbReference type="ARBA" id="ARBA00010515"/>
    </source>
</evidence>
<dbReference type="EMBL" id="LNRQ01000005">
    <property type="protein sequence ID" value="KZM95888.1"/>
    <property type="molecule type" value="Genomic_DNA"/>
</dbReference>
<evidence type="ECO:0000313" key="3">
    <source>
        <dbReference type="EMBL" id="KZM95888.1"/>
    </source>
</evidence>
<evidence type="ECO:0000259" key="2">
    <source>
        <dbReference type="Pfam" id="PF07859"/>
    </source>
</evidence>
<dbReference type="PANTHER" id="PTHR23024">
    <property type="entry name" value="ARYLACETAMIDE DEACETYLASE"/>
    <property type="match status" value="1"/>
</dbReference>
<reference evidence="3" key="1">
    <citation type="journal article" date="2016" name="Nat. Genet.">
        <title>A high-quality carrot genome assembly provides new insights into carotenoid accumulation and asterid genome evolution.</title>
        <authorList>
            <person name="Iorizzo M."/>
            <person name="Ellison S."/>
            <person name="Senalik D."/>
            <person name="Zeng P."/>
            <person name="Satapoomin P."/>
            <person name="Huang J."/>
            <person name="Bowman M."/>
            <person name="Iovene M."/>
            <person name="Sanseverino W."/>
            <person name="Cavagnaro P."/>
            <person name="Yildiz M."/>
            <person name="Macko-Podgorni A."/>
            <person name="Moranska E."/>
            <person name="Grzebelus E."/>
            <person name="Grzebelus D."/>
            <person name="Ashrafi H."/>
            <person name="Zheng Z."/>
            <person name="Cheng S."/>
            <person name="Spooner D."/>
            <person name="Van Deynze A."/>
            <person name="Simon P."/>
        </authorList>
    </citation>
    <scope>NUCLEOTIDE SEQUENCE [LARGE SCALE GENOMIC DNA]</scope>
    <source>
        <tissue evidence="3">Leaf</tissue>
    </source>
</reference>
<dbReference type="Gene3D" id="3.40.50.1820">
    <property type="entry name" value="alpha/beta hydrolase"/>
    <property type="match status" value="1"/>
</dbReference>
<comment type="similarity">
    <text evidence="1">Belongs to the 'GDXG' lipolytic enzyme family.</text>
</comment>
<organism evidence="3">
    <name type="scientific">Daucus carota subsp. sativus</name>
    <name type="common">Carrot</name>
    <dbReference type="NCBI Taxonomy" id="79200"/>
    <lineage>
        <taxon>Eukaryota</taxon>
        <taxon>Viridiplantae</taxon>
        <taxon>Streptophyta</taxon>
        <taxon>Embryophyta</taxon>
        <taxon>Tracheophyta</taxon>
        <taxon>Spermatophyta</taxon>
        <taxon>Magnoliopsida</taxon>
        <taxon>eudicotyledons</taxon>
        <taxon>Gunneridae</taxon>
        <taxon>Pentapetalae</taxon>
        <taxon>asterids</taxon>
        <taxon>campanulids</taxon>
        <taxon>Apiales</taxon>
        <taxon>Apiaceae</taxon>
        <taxon>Apioideae</taxon>
        <taxon>Scandiceae</taxon>
        <taxon>Daucinae</taxon>
        <taxon>Daucus</taxon>
        <taxon>Daucus sect. Daucus</taxon>
    </lineage>
</organism>
<sequence>MEVTTSSPVLPWKTRIAISVASFITDFTRRPNGTVNRRLLNALNVKSPTYPDPFNGFKSYDVTVDRTRNLWVRIYLPVTQDSEPAHLPVIFFFHGGGFVYMSADSRNYDAVCRRFCTKIPAVMVSVNYRLAPEYRYPAQINDGFDALKYLDENNKKDKLLPDYADMSCCFLVGDSAGGNIAHHVAVKAAGFSFQQLKASDASITFFLWLVIGLVAIQPFFGGEERTESERRLVKAPIVNISRTDWMWKALLPDSDRDHEAINVSGPKAVNISSLLEFPATLVVIGGFDILQDWQRRYYEWLRSHNKQATILEYPTMVHAFYVFPELREAGYLIGEIRQFVHNQMSALSKGVPFVSM</sequence>
<gene>
    <name evidence="3" type="ORF">DCAR_019130</name>
</gene>
<dbReference type="STRING" id="79200.A0A164ZGD7"/>
<comment type="caution">
    <text evidence="3">The sequence shown here is derived from an EMBL/GenBank/DDBJ whole genome shotgun (WGS) entry which is preliminary data.</text>
</comment>
<proteinExistence type="inferred from homology"/>